<accession>X1RPX6</accession>
<comment type="caution">
    <text evidence="2">The sequence shown here is derived from an EMBL/GenBank/DDBJ whole genome shotgun (WGS) entry which is preliminary data.</text>
</comment>
<name>X1RPX6_9ZZZZ</name>
<sequence>VGFTITIIASRLIGEEKTNKTMKKVGLVILYIFVPSLLFRIFLDVDFGRNEIMFSIACVVIFFM</sequence>
<evidence type="ECO:0008006" key="3">
    <source>
        <dbReference type="Google" id="ProtNLM"/>
    </source>
</evidence>
<keyword evidence="1" id="KW-1133">Transmembrane helix</keyword>
<gene>
    <name evidence="2" type="ORF">S06H3_66234</name>
</gene>
<dbReference type="EMBL" id="BARV01045012">
    <property type="protein sequence ID" value="GAI65235.1"/>
    <property type="molecule type" value="Genomic_DNA"/>
</dbReference>
<keyword evidence="1" id="KW-0812">Transmembrane</keyword>
<protein>
    <recommendedName>
        <fullName evidence="3">EamA domain-containing protein</fullName>
    </recommendedName>
</protein>
<evidence type="ECO:0000313" key="2">
    <source>
        <dbReference type="EMBL" id="GAI65235.1"/>
    </source>
</evidence>
<feature type="transmembrane region" description="Helical" evidence="1">
    <location>
        <begin position="25"/>
        <end position="43"/>
    </location>
</feature>
<organism evidence="2">
    <name type="scientific">marine sediment metagenome</name>
    <dbReference type="NCBI Taxonomy" id="412755"/>
    <lineage>
        <taxon>unclassified sequences</taxon>
        <taxon>metagenomes</taxon>
        <taxon>ecological metagenomes</taxon>
    </lineage>
</organism>
<dbReference type="AlphaFoldDB" id="X1RPX6"/>
<proteinExistence type="predicted"/>
<reference evidence="2" key="1">
    <citation type="journal article" date="2014" name="Front. Microbiol.">
        <title>High frequency of phylogenetically diverse reductive dehalogenase-homologous genes in deep subseafloor sedimentary metagenomes.</title>
        <authorList>
            <person name="Kawai M."/>
            <person name="Futagami T."/>
            <person name="Toyoda A."/>
            <person name="Takaki Y."/>
            <person name="Nishi S."/>
            <person name="Hori S."/>
            <person name="Arai W."/>
            <person name="Tsubouchi T."/>
            <person name="Morono Y."/>
            <person name="Uchiyama I."/>
            <person name="Ito T."/>
            <person name="Fujiyama A."/>
            <person name="Inagaki F."/>
            <person name="Takami H."/>
        </authorList>
    </citation>
    <scope>NUCLEOTIDE SEQUENCE</scope>
    <source>
        <strain evidence="2">Expedition CK06-06</strain>
    </source>
</reference>
<feature type="non-terminal residue" evidence="2">
    <location>
        <position position="1"/>
    </location>
</feature>
<evidence type="ECO:0000256" key="1">
    <source>
        <dbReference type="SAM" id="Phobius"/>
    </source>
</evidence>
<keyword evidence="1" id="KW-0472">Membrane</keyword>